<sequence>MLIKIDRQEAINKFPILPLRHYDKKNDEEIFNSPKVFANYVLTLPSKSYKGHQKLLGTQIAYLVKNLGYDRLVFLGDIDIPWLKRLDTYESFQEALQYLVDNKIGKRFNGALQVDINELQTFIKYLSWLVRTNGIVQYVHFTDPEQNIVADICQYGNLHISTKNKTADTLFKDIVSKSEFTYLTDTNCTNKFSKTNAIKSRTIVV</sequence>
<dbReference type="EMBL" id="SDHW01000001">
    <property type="protein sequence ID" value="RXK61981.1"/>
    <property type="molecule type" value="Genomic_DNA"/>
</dbReference>
<dbReference type="OrthoDB" id="1923405at2"/>
<evidence type="ECO:0000313" key="1">
    <source>
        <dbReference type="EMBL" id="RXK61981.1"/>
    </source>
</evidence>
<evidence type="ECO:0000313" key="2">
    <source>
        <dbReference type="Proteomes" id="UP000290204"/>
    </source>
</evidence>
<dbReference type="Proteomes" id="UP000290204">
    <property type="component" value="Unassembled WGS sequence"/>
</dbReference>
<keyword evidence="2" id="KW-1185">Reference proteome</keyword>
<gene>
    <name evidence="1" type="ORF">ESA94_02910</name>
</gene>
<dbReference type="RefSeq" id="WP_129129353.1">
    <property type="nucleotide sequence ID" value="NZ_SDHW01000001.1"/>
</dbReference>
<proteinExistence type="predicted"/>
<organism evidence="1 2">
    <name type="scientific">Lacibacter luteus</name>
    <dbReference type="NCBI Taxonomy" id="2508719"/>
    <lineage>
        <taxon>Bacteria</taxon>
        <taxon>Pseudomonadati</taxon>
        <taxon>Bacteroidota</taxon>
        <taxon>Chitinophagia</taxon>
        <taxon>Chitinophagales</taxon>
        <taxon>Chitinophagaceae</taxon>
        <taxon>Lacibacter</taxon>
    </lineage>
</organism>
<comment type="caution">
    <text evidence="1">The sequence shown here is derived from an EMBL/GenBank/DDBJ whole genome shotgun (WGS) entry which is preliminary data.</text>
</comment>
<accession>A0A4Q1CMR0</accession>
<protein>
    <submittedName>
        <fullName evidence="1">Uncharacterized protein</fullName>
    </submittedName>
</protein>
<dbReference type="AlphaFoldDB" id="A0A4Q1CMR0"/>
<name>A0A4Q1CMR0_9BACT</name>
<reference evidence="1 2" key="1">
    <citation type="submission" date="2019-01" db="EMBL/GenBank/DDBJ databases">
        <title>Lacibacter sp. strain TTM-7.</title>
        <authorList>
            <person name="Chen W.-M."/>
        </authorList>
    </citation>
    <scope>NUCLEOTIDE SEQUENCE [LARGE SCALE GENOMIC DNA]</scope>
    <source>
        <strain evidence="1 2">TTM-7</strain>
    </source>
</reference>